<gene>
    <name evidence="2" type="ORF">Thi970DRAFT_01855</name>
</gene>
<dbReference type="Gene3D" id="1.10.3210.10">
    <property type="entry name" value="Hypothetical protein af1432"/>
    <property type="match status" value="1"/>
</dbReference>
<keyword evidence="3" id="KW-1185">Reference proteome</keyword>
<evidence type="ECO:0000313" key="2">
    <source>
        <dbReference type="EMBL" id="EIC21639.1"/>
    </source>
</evidence>
<dbReference type="AlphaFoldDB" id="H8Z2I4"/>
<dbReference type="eggNOG" id="COG0317">
    <property type="taxonomic scope" value="Bacteria"/>
</dbReference>
<dbReference type="InterPro" id="IPR052194">
    <property type="entry name" value="MESH1"/>
</dbReference>
<dbReference type="SMART" id="SM00471">
    <property type="entry name" value="HDc"/>
    <property type="match status" value="1"/>
</dbReference>
<reference evidence="3" key="1">
    <citation type="submission" date="2011-06" db="EMBL/GenBank/DDBJ databases">
        <authorList>
            <consortium name="US DOE Joint Genome Institute (JGI-PGF)"/>
            <person name="Lucas S."/>
            <person name="Han J."/>
            <person name="Lapidus A."/>
            <person name="Cheng J.-F."/>
            <person name="Goodwin L."/>
            <person name="Pitluck S."/>
            <person name="Peters L."/>
            <person name="Land M.L."/>
            <person name="Hauser L."/>
            <person name="Vogl K."/>
            <person name="Liu Z."/>
            <person name="Overmann J."/>
            <person name="Frigaard N.-U."/>
            <person name="Bryant D.A."/>
            <person name="Woyke T.J."/>
        </authorList>
    </citation>
    <scope>NUCLEOTIDE SEQUENCE [LARGE SCALE GENOMIC DNA]</scope>
    <source>
        <strain evidence="3">970</strain>
    </source>
</reference>
<evidence type="ECO:0000313" key="3">
    <source>
        <dbReference type="Proteomes" id="UP000002964"/>
    </source>
</evidence>
<dbReference type="PROSITE" id="PS51831">
    <property type="entry name" value="HD"/>
    <property type="match status" value="1"/>
</dbReference>
<sequence length="195" mass="21419">MEPHLALNIMNTSVNESSLLLQAAAFAAEKHRHQRRKDAAASPYINHPLAVAWLLSSEGGVRDSDLLAAALLHDTVEDTDATLVELEQSFGPAISALVAEVTDDKSLPKHRRKALQIEHAAHASASAKQLKIADKIANIRDILADPPAGWPLERKLEYLDWAEQVARCCRGINRALDARWDATIAEARRALKTED</sequence>
<proteinExistence type="predicted"/>
<feature type="domain" description="HD" evidence="1">
    <location>
        <begin position="44"/>
        <end position="139"/>
    </location>
</feature>
<dbReference type="STRING" id="631362.Thi970DRAFT_01855"/>
<dbReference type="PANTHER" id="PTHR46246:SF1">
    <property type="entry name" value="GUANOSINE-3',5'-BIS(DIPHOSPHATE) 3'-PYROPHOSPHOHYDROLASE MESH1"/>
    <property type="match status" value="1"/>
</dbReference>
<protein>
    <submittedName>
        <fullName evidence="2">Guanosine polyphosphate synthetase/pyrophosphohydrolase</fullName>
    </submittedName>
</protein>
<dbReference type="InterPro" id="IPR003607">
    <property type="entry name" value="HD/PDEase_dom"/>
</dbReference>
<accession>H8Z2I4</accession>
<keyword evidence="2" id="KW-0378">Hydrolase</keyword>
<dbReference type="Proteomes" id="UP000002964">
    <property type="component" value="Unassembled WGS sequence"/>
</dbReference>
<reference evidence="2 3" key="2">
    <citation type="submission" date="2011-11" db="EMBL/GenBank/DDBJ databases">
        <authorList>
            <consortium name="US DOE Joint Genome Institute"/>
            <person name="Lucas S."/>
            <person name="Han J."/>
            <person name="Lapidus A."/>
            <person name="Cheng J.-F."/>
            <person name="Goodwin L."/>
            <person name="Pitluck S."/>
            <person name="Peters L."/>
            <person name="Ovchinnikova G."/>
            <person name="Zhang X."/>
            <person name="Detter J.C."/>
            <person name="Han C."/>
            <person name="Tapia R."/>
            <person name="Land M."/>
            <person name="Hauser L."/>
            <person name="Kyrpides N."/>
            <person name="Ivanova N."/>
            <person name="Pagani I."/>
            <person name="Vogl K."/>
            <person name="Liu Z."/>
            <person name="Overmann J."/>
            <person name="Frigaard N.-U."/>
            <person name="Bryant D."/>
            <person name="Woyke T."/>
        </authorList>
    </citation>
    <scope>NUCLEOTIDE SEQUENCE [LARGE SCALE GENOMIC DNA]</scope>
    <source>
        <strain evidence="2 3">970</strain>
    </source>
</reference>
<dbReference type="Pfam" id="PF13328">
    <property type="entry name" value="HD_4"/>
    <property type="match status" value="1"/>
</dbReference>
<evidence type="ECO:0000259" key="1">
    <source>
        <dbReference type="PROSITE" id="PS51831"/>
    </source>
</evidence>
<dbReference type="HOGENOM" id="CLU_084517_1_1_6"/>
<dbReference type="EMBL" id="JH603169">
    <property type="protein sequence ID" value="EIC21639.1"/>
    <property type="molecule type" value="Genomic_DNA"/>
</dbReference>
<dbReference type="CDD" id="cd00077">
    <property type="entry name" value="HDc"/>
    <property type="match status" value="1"/>
</dbReference>
<dbReference type="PANTHER" id="PTHR46246">
    <property type="entry name" value="GUANOSINE-3',5'-BIS(DIPHOSPHATE) 3'-PYROPHOSPHOHYDROLASE MESH1"/>
    <property type="match status" value="1"/>
</dbReference>
<dbReference type="InterPro" id="IPR006674">
    <property type="entry name" value="HD_domain"/>
</dbReference>
<name>H8Z2I4_9GAMM</name>
<organism evidence="2 3">
    <name type="scientific">Thiorhodovibrio frisius</name>
    <dbReference type="NCBI Taxonomy" id="631362"/>
    <lineage>
        <taxon>Bacteria</taxon>
        <taxon>Pseudomonadati</taxon>
        <taxon>Pseudomonadota</taxon>
        <taxon>Gammaproteobacteria</taxon>
        <taxon>Chromatiales</taxon>
        <taxon>Chromatiaceae</taxon>
        <taxon>Thiorhodovibrio</taxon>
    </lineage>
</organism>
<dbReference type="GO" id="GO:0008893">
    <property type="term" value="F:guanosine-3',5'-bis(diphosphate) 3'-diphosphatase activity"/>
    <property type="evidence" value="ECO:0007669"/>
    <property type="project" value="TreeGrafter"/>
</dbReference>
<dbReference type="SUPFAM" id="SSF109604">
    <property type="entry name" value="HD-domain/PDEase-like"/>
    <property type="match status" value="1"/>
</dbReference>